<dbReference type="Proteomes" id="UP000659767">
    <property type="component" value="Unassembled WGS sequence"/>
</dbReference>
<dbReference type="SMART" id="SM00567">
    <property type="entry name" value="EZ_HEAT"/>
    <property type="match status" value="5"/>
</dbReference>
<evidence type="ECO:0000313" key="1">
    <source>
        <dbReference type="EMBL" id="GGS37893.1"/>
    </source>
</evidence>
<accession>A0ABQ2SRC3</accession>
<dbReference type="PANTHER" id="PTHR46844">
    <property type="entry name" value="SLR5058 PROTEIN"/>
    <property type="match status" value="1"/>
</dbReference>
<keyword evidence="2" id="KW-1185">Reference proteome</keyword>
<sequence length="847" mass="91456">MSASQALLTMDADAAHPSAACPGPAFPVLIRAGDLVGAPLLAPALARAVTQEYGAFGLSEEVTEDFFRHPPRPGARWLVMVDGLDEVPDRTARLSLLDRLAREDGRADTPYRFLVATRPLPGGELDRLPRAADRFTLEPFTDEDVRTYVRKRLDARPDADRHVRAFLEGIRRTRLEELARIPLMTAMLSHLYEADTERPLPDGRAGVFRSFVELLYEENVHKGVGDLHDRAVRTLVGRYQIPEDRRTVEKAAERAREHLLVLIEHLAHERMSGNRAPATEILTAHPDAARPDKVKPPLWNALLASLLRSCGLLAGQGDDVEFLHRTLLEYHAARHATRDPQARTLLFDRLFPAQRLSDRLRRAGRRAPAVEPLDPLGLEPSYLGFLLDALLAAEKPLAKATLRAVEDLFGSAGTIGYHLLKAQLQLGSSLPRTKAAQWLTSTANSPCVDARSRVEAAADLVELEGHLDDGARLLTRLAGDRALPPDHRIWAAEILAGLEGHERSGGALFLRLIEDLAPDPFGILAAARGLARLDSHGSLGVRLLTECAMDPGTDDDLRCTAALWLTELEGHRESGAALLLDLAQDGYVPAALHLSEMAEPHREDGVGLLTAFAGDGASTPDDRVAAALALAGAADHQDRAARLLTELARELPPGSHSHLTAVEALAEMDDEAAAELILPVVRGRGIHPGNRLRALQLLARTTSHHQGEAARPLGDIAADTAMEAHDRVDAAEALAEVDGHREAAVLLLLGIARDSGVEARDRIEAASTLAAYGEEGSAEVLSAFAADPAAPSDVRVLAARSLATLDGHRAAGLRSLAALADDPRADEGQRTNAATALNVLDLYRVRR</sequence>
<dbReference type="EMBL" id="BMSZ01000002">
    <property type="protein sequence ID" value="GGS37893.1"/>
    <property type="molecule type" value="Genomic_DNA"/>
</dbReference>
<keyword evidence="1" id="KW-0418">Kinase</keyword>
<keyword evidence="1" id="KW-0808">Transferase</keyword>
<name>A0ABQ2SRC3_STRBA</name>
<dbReference type="GO" id="GO:0016301">
    <property type="term" value="F:kinase activity"/>
    <property type="evidence" value="ECO:0007669"/>
    <property type="project" value="UniProtKB-KW"/>
</dbReference>
<proteinExistence type="predicted"/>
<dbReference type="RefSeq" id="WP_234427733.1">
    <property type="nucleotide sequence ID" value="NZ_BMSZ01000002.1"/>
</dbReference>
<organism evidence="1 2">
    <name type="scientific">Streptomyces badius</name>
    <dbReference type="NCBI Taxonomy" id="1941"/>
    <lineage>
        <taxon>Bacteria</taxon>
        <taxon>Bacillati</taxon>
        <taxon>Actinomycetota</taxon>
        <taxon>Actinomycetes</taxon>
        <taxon>Kitasatosporales</taxon>
        <taxon>Streptomycetaceae</taxon>
        <taxon>Streptomyces</taxon>
    </lineage>
</organism>
<gene>
    <name evidence="1" type="ORF">GCM10010253_09280</name>
</gene>
<comment type="caution">
    <text evidence="1">The sequence shown here is derived from an EMBL/GenBank/DDBJ whole genome shotgun (WGS) entry which is preliminary data.</text>
</comment>
<dbReference type="PANTHER" id="PTHR46844:SF1">
    <property type="entry name" value="SLR5058 PROTEIN"/>
    <property type="match status" value="1"/>
</dbReference>
<dbReference type="InterPro" id="IPR004155">
    <property type="entry name" value="PBS_lyase_HEAT"/>
</dbReference>
<protein>
    <submittedName>
        <fullName evidence="1">Histidine kinase</fullName>
    </submittedName>
</protein>
<reference evidence="2" key="1">
    <citation type="journal article" date="2019" name="Int. J. Syst. Evol. Microbiol.">
        <title>The Global Catalogue of Microorganisms (GCM) 10K type strain sequencing project: providing services to taxonomists for standard genome sequencing and annotation.</title>
        <authorList>
            <consortium name="The Broad Institute Genomics Platform"/>
            <consortium name="The Broad Institute Genome Sequencing Center for Infectious Disease"/>
            <person name="Wu L."/>
            <person name="Ma J."/>
        </authorList>
    </citation>
    <scope>NUCLEOTIDE SEQUENCE [LARGE SCALE GENOMIC DNA]</scope>
    <source>
        <strain evidence="2">JCM 4350</strain>
    </source>
</reference>
<evidence type="ECO:0000313" key="2">
    <source>
        <dbReference type="Proteomes" id="UP000659767"/>
    </source>
</evidence>